<name>A0A8J2LTF4_9BILA</name>
<reference evidence="1" key="1">
    <citation type="submission" date="2021-09" db="EMBL/GenBank/DDBJ databases">
        <authorList>
            <consortium name="Pathogen Informatics"/>
        </authorList>
    </citation>
    <scope>NUCLEOTIDE SEQUENCE</scope>
</reference>
<accession>A0A8J2LTF4</accession>
<dbReference type="OrthoDB" id="5789348at2759"/>
<gene>
    <name evidence="1" type="ORF">CJOHNSTONI_LOCUS3222</name>
</gene>
<sequence>MSSNQHESFSLGAVNLLTYIMNMTLNKAEELSRRNQLPTENPKAYESFEVISDSKTSSESASVLKSKLPRTNSSVSGAQPTVAHAVDVDILSTDITVGREGKICYQPIKIEVLKECPRATFSYMMKARKDSKDIYIPAKIFVTHLHQAGVDINFYMDTKLYPELPSLHLRIFCPNYEPKQVWINGKECIH</sequence>
<evidence type="ECO:0000313" key="1">
    <source>
        <dbReference type="EMBL" id="CAG9532951.1"/>
    </source>
</evidence>
<dbReference type="AlphaFoldDB" id="A0A8J2LTF4"/>
<organism evidence="1 2">
    <name type="scientific">Cercopithifilaria johnstoni</name>
    <dbReference type="NCBI Taxonomy" id="2874296"/>
    <lineage>
        <taxon>Eukaryota</taxon>
        <taxon>Metazoa</taxon>
        <taxon>Ecdysozoa</taxon>
        <taxon>Nematoda</taxon>
        <taxon>Chromadorea</taxon>
        <taxon>Rhabditida</taxon>
        <taxon>Spirurina</taxon>
        <taxon>Spiruromorpha</taxon>
        <taxon>Filarioidea</taxon>
        <taxon>Onchocercidae</taxon>
        <taxon>Cercopithifilaria</taxon>
    </lineage>
</organism>
<comment type="caution">
    <text evidence="1">The sequence shown here is derived from an EMBL/GenBank/DDBJ whole genome shotgun (WGS) entry which is preliminary data.</text>
</comment>
<dbReference type="EMBL" id="CAKAEH010001126">
    <property type="protein sequence ID" value="CAG9532951.1"/>
    <property type="molecule type" value="Genomic_DNA"/>
</dbReference>
<evidence type="ECO:0000313" key="2">
    <source>
        <dbReference type="Proteomes" id="UP000746747"/>
    </source>
</evidence>
<dbReference type="Proteomes" id="UP000746747">
    <property type="component" value="Unassembled WGS sequence"/>
</dbReference>
<protein>
    <submittedName>
        <fullName evidence="1">Uncharacterized protein</fullName>
    </submittedName>
</protein>
<proteinExistence type="predicted"/>
<keyword evidence="2" id="KW-1185">Reference proteome</keyword>